<name>A0A7S3UW62_HETAK</name>
<feature type="region of interest" description="Disordered" evidence="1">
    <location>
        <begin position="84"/>
        <end position="106"/>
    </location>
</feature>
<sequence>MENNPAQYSPAQIEEYKNTVEFQVARQHHIWHSRCNYLQKKETSKTRKDRLRRLRAKLDKERKGEYRMRVQRLIELWPESNYEEAKDASAPKSRRAAPGSAKPLQPLFKRDHDSLKYPELGYRVFYLTNEDLQKINACIDKHEKAGLIQNVGVVNRGSNGARGKSSAAGGRRLGWFKNSEPRLIHNGFDRTKIEDPPRNMDTEQWNQLYRELSGILEEICHRYIKDDVSIFLYTYSILKMLGHPYPRSGRQRLHADDVVEVNKWGASFLFSLGAPLSLRVVPGSHLLRYEDTLLNKNYKPQWEVLKPKKPCFICFSRSLIHGGEGYGEPNNRLHAYAELLPPGVSMDNTVLHGGRNAPFMFINSTEEREHLAKLDKDFNKGKEQGWVDDDALLTQDDH</sequence>
<proteinExistence type="predicted"/>
<accession>A0A7S3UW62</accession>
<reference evidence="2" key="1">
    <citation type="submission" date="2021-01" db="EMBL/GenBank/DDBJ databases">
        <authorList>
            <person name="Corre E."/>
            <person name="Pelletier E."/>
            <person name="Niang G."/>
            <person name="Scheremetjew M."/>
            <person name="Finn R."/>
            <person name="Kale V."/>
            <person name="Holt S."/>
            <person name="Cochrane G."/>
            <person name="Meng A."/>
            <person name="Brown T."/>
            <person name="Cohen L."/>
        </authorList>
    </citation>
    <scope>NUCLEOTIDE SEQUENCE</scope>
    <source>
        <strain evidence="2">CCMP3107</strain>
    </source>
</reference>
<dbReference type="AlphaFoldDB" id="A0A7S3UW62"/>
<evidence type="ECO:0000313" key="2">
    <source>
        <dbReference type="EMBL" id="CAE0626020.1"/>
    </source>
</evidence>
<evidence type="ECO:0000256" key="1">
    <source>
        <dbReference type="SAM" id="MobiDB-lite"/>
    </source>
</evidence>
<protein>
    <submittedName>
        <fullName evidence="2">Uncharacterized protein</fullName>
    </submittedName>
</protein>
<dbReference type="EMBL" id="HBIU01010881">
    <property type="protein sequence ID" value="CAE0626020.1"/>
    <property type="molecule type" value="Transcribed_RNA"/>
</dbReference>
<gene>
    <name evidence="2" type="ORF">HAKA00212_LOCUS4694</name>
</gene>
<organism evidence="2">
    <name type="scientific">Heterosigma akashiwo</name>
    <name type="common">Chromophytic alga</name>
    <name type="synonym">Heterosigma carterae</name>
    <dbReference type="NCBI Taxonomy" id="2829"/>
    <lineage>
        <taxon>Eukaryota</taxon>
        <taxon>Sar</taxon>
        <taxon>Stramenopiles</taxon>
        <taxon>Ochrophyta</taxon>
        <taxon>Raphidophyceae</taxon>
        <taxon>Chattonellales</taxon>
        <taxon>Chattonellaceae</taxon>
        <taxon>Heterosigma</taxon>
    </lineage>
</organism>